<evidence type="ECO:0000259" key="2">
    <source>
        <dbReference type="Pfam" id="PF00892"/>
    </source>
</evidence>
<feature type="transmembrane region" description="Helical" evidence="1">
    <location>
        <begin position="210"/>
        <end position="227"/>
    </location>
</feature>
<feature type="transmembrane region" description="Helical" evidence="1">
    <location>
        <begin position="12"/>
        <end position="31"/>
    </location>
</feature>
<name>A0A2P8CE76_9BACT</name>
<feature type="transmembrane region" description="Helical" evidence="1">
    <location>
        <begin position="120"/>
        <end position="137"/>
    </location>
</feature>
<reference evidence="4 5" key="1">
    <citation type="submission" date="2018-03" db="EMBL/GenBank/DDBJ databases">
        <title>Genomic Encyclopedia of Archaeal and Bacterial Type Strains, Phase II (KMG-II): from individual species to whole genera.</title>
        <authorList>
            <person name="Goeker M."/>
        </authorList>
    </citation>
    <scope>NUCLEOTIDE SEQUENCE [LARGE SCALE GENOMIC DNA]</scope>
    <source>
        <strain evidence="4 5">DSM 27267</strain>
    </source>
</reference>
<dbReference type="EMBL" id="PYGC01000004">
    <property type="protein sequence ID" value="PSK83199.1"/>
    <property type="molecule type" value="Genomic_DNA"/>
</dbReference>
<dbReference type="GO" id="GO:0016020">
    <property type="term" value="C:membrane"/>
    <property type="evidence" value="ECO:0007669"/>
    <property type="project" value="InterPro"/>
</dbReference>
<feature type="transmembrane region" description="Helical" evidence="1">
    <location>
        <begin position="143"/>
        <end position="163"/>
    </location>
</feature>
<keyword evidence="6" id="KW-1185">Reference proteome</keyword>
<dbReference type="PANTHER" id="PTHR22911:SF79">
    <property type="entry name" value="MOBA-LIKE NTP TRANSFERASE DOMAIN-CONTAINING PROTEIN"/>
    <property type="match status" value="1"/>
</dbReference>
<evidence type="ECO:0000313" key="4">
    <source>
        <dbReference type="EMBL" id="PSK83199.1"/>
    </source>
</evidence>
<dbReference type="EMBL" id="BLAU01000001">
    <property type="protein sequence ID" value="GET21918.1"/>
    <property type="molecule type" value="Genomic_DNA"/>
</dbReference>
<sequence length="298" mass="33301">MKSETLKSHFKLHFVVLIYGFTAILGKLITLPATQLVWFRMLIAAVSFYLYFRIRKKSFRVSRKDLLQILGVGLIVGAHWITFFGAIKISNVSVTLGCLASTTLFTSFLEPLFYRRRLNLLDIFIGLMIIAGLYMVFRFETQYTAGILVALTSAFLAGLFTVLNKKLIAHNSASVISFYEMLGGFAGISVFLAVTGQLNLSSLQMTGMDLFYLLLLAVVCTAFAFAVQVDVMRELSAYIVALTINLEPIYGILLAFFIFGESEQMTGGFYAGTAVILLAVFGYPVYHHYKRKRSLQKA</sequence>
<reference evidence="3 6" key="2">
    <citation type="submission" date="2019-10" db="EMBL/GenBank/DDBJ databases">
        <title>Prolixibacter strains distinguished by the presence of nitrate reductase genes were adept at nitrate-dependent anaerobic corrosion of metallic iron and carbon steel.</title>
        <authorList>
            <person name="Iino T."/>
            <person name="Shono N."/>
            <person name="Ito K."/>
            <person name="Nakamura R."/>
            <person name="Sueoka K."/>
            <person name="Harayama S."/>
            <person name="Ohkuma M."/>
        </authorList>
    </citation>
    <scope>NUCLEOTIDE SEQUENCE [LARGE SCALE GENOMIC DNA]</scope>
    <source>
        <strain evidence="3 6">MIC1-1</strain>
    </source>
</reference>
<accession>A0A2P8CE76</accession>
<organism evidence="4 5">
    <name type="scientific">Prolixibacter denitrificans</name>
    <dbReference type="NCBI Taxonomy" id="1541063"/>
    <lineage>
        <taxon>Bacteria</taxon>
        <taxon>Pseudomonadati</taxon>
        <taxon>Bacteroidota</taxon>
        <taxon>Bacteroidia</taxon>
        <taxon>Marinilabiliales</taxon>
        <taxon>Prolixibacteraceae</taxon>
        <taxon>Prolixibacter</taxon>
    </lineage>
</organism>
<feature type="transmembrane region" description="Helical" evidence="1">
    <location>
        <begin position="265"/>
        <end position="286"/>
    </location>
</feature>
<keyword evidence="1" id="KW-0472">Membrane</keyword>
<dbReference type="Proteomes" id="UP000240621">
    <property type="component" value="Unassembled WGS sequence"/>
</dbReference>
<evidence type="ECO:0000256" key="1">
    <source>
        <dbReference type="SAM" id="Phobius"/>
    </source>
</evidence>
<dbReference type="OrthoDB" id="9150437at2"/>
<gene>
    <name evidence="4" type="ORF">CLV93_104129</name>
    <name evidence="3" type="ORF">JCM18694_21640</name>
</gene>
<dbReference type="Pfam" id="PF00892">
    <property type="entry name" value="EamA"/>
    <property type="match status" value="2"/>
</dbReference>
<keyword evidence="1" id="KW-0812">Transmembrane</keyword>
<dbReference type="InterPro" id="IPR037185">
    <property type="entry name" value="EmrE-like"/>
</dbReference>
<proteinExistence type="predicted"/>
<dbReference type="SUPFAM" id="SSF103481">
    <property type="entry name" value="Multidrug resistance efflux transporter EmrE"/>
    <property type="match status" value="2"/>
</dbReference>
<feature type="transmembrane region" description="Helical" evidence="1">
    <location>
        <begin position="93"/>
        <end position="113"/>
    </location>
</feature>
<dbReference type="RefSeq" id="WP_106542003.1">
    <property type="nucleotide sequence ID" value="NZ_BLAU01000001.1"/>
</dbReference>
<feature type="domain" description="EamA" evidence="2">
    <location>
        <begin position="145"/>
        <end position="281"/>
    </location>
</feature>
<evidence type="ECO:0000313" key="6">
    <source>
        <dbReference type="Proteomes" id="UP000396862"/>
    </source>
</evidence>
<feature type="transmembrane region" description="Helical" evidence="1">
    <location>
        <begin position="239"/>
        <end position="259"/>
    </location>
</feature>
<keyword evidence="1" id="KW-1133">Transmembrane helix</keyword>
<dbReference type="Proteomes" id="UP000396862">
    <property type="component" value="Unassembled WGS sequence"/>
</dbReference>
<dbReference type="InterPro" id="IPR000620">
    <property type="entry name" value="EamA_dom"/>
</dbReference>
<dbReference type="AlphaFoldDB" id="A0A2P8CE76"/>
<evidence type="ECO:0000313" key="5">
    <source>
        <dbReference type="Proteomes" id="UP000240621"/>
    </source>
</evidence>
<dbReference type="PANTHER" id="PTHR22911">
    <property type="entry name" value="ACYL-MALONYL CONDENSING ENZYME-RELATED"/>
    <property type="match status" value="1"/>
</dbReference>
<feature type="transmembrane region" description="Helical" evidence="1">
    <location>
        <begin position="37"/>
        <end position="54"/>
    </location>
</feature>
<evidence type="ECO:0000313" key="3">
    <source>
        <dbReference type="EMBL" id="GET21918.1"/>
    </source>
</evidence>
<feature type="transmembrane region" description="Helical" evidence="1">
    <location>
        <begin position="175"/>
        <end position="198"/>
    </location>
</feature>
<comment type="caution">
    <text evidence="4">The sequence shown here is derived from an EMBL/GenBank/DDBJ whole genome shotgun (WGS) entry which is preliminary data.</text>
</comment>
<protein>
    <submittedName>
        <fullName evidence="3">Permease</fullName>
    </submittedName>
    <submittedName>
        <fullName evidence="4">Threonine/homoserine efflux transporter RhtA</fullName>
    </submittedName>
</protein>
<feature type="transmembrane region" description="Helical" evidence="1">
    <location>
        <begin position="66"/>
        <end position="87"/>
    </location>
</feature>
<feature type="domain" description="EamA" evidence="2">
    <location>
        <begin position="15"/>
        <end position="137"/>
    </location>
</feature>